<name>A0A7S4GNF8_OXYMA</name>
<feature type="compositionally biased region" description="Low complexity" evidence="4">
    <location>
        <begin position="402"/>
        <end position="423"/>
    </location>
</feature>
<evidence type="ECO:0000256" key="4">
    <source>
        <dbReference type="SAM" id="MobiDB-lite"/>
    </source>
</evidence>
<accession>A0A7S4GNF8</accession>
<dbReference type="SMART" id="SM00327">
    <property type="entry name" value="VWA"/>
    <property type="match status" value="1"/>
</dbReference>
<protein>
    <recommendedName>
        <fullName evidence="6">VWFA domain-containing protein</fullName>
    </recommendedName>
</protein>
<keyword evidence="2" id="KW-0964">Secreted</keyword>
<evidence type="ECO:0000259" key="6">
    <source>
        <dbReference type="PROSITE" id="PS50234"/>
    </source>
</evidence>
<evidence type="ECO:0000256" key="1">
    <source>
        <dbReference type="ARBA" id="ARBA00004613"/>
    </source>
</evidence>
<evidence type="ECO:0000256" key="3">
    <source>
        <dbReference type="ARBA" id="ARBA00022729"/>
    </source>
</evidence>
<feature type="signal peptide" evidence="5">
    <location>
        <begin position="1"/>
        <end position="21"/>
    </location>
</feature>
<dbReference type="Pfam" id="PF25106">
    <property type="entry name" value="VWA_4"/>
    <property type="match status" value="1"/>
</dbReference>
<evidence type="ECO:0000313" key="7">
    <source>
        <dbReference type="EMBL" id="CAE0842000.1"/>
    </source>
</evidence>
<dbReference type="Gene3D" id="3.40.50.410">
    <property type="entry name" value="von Willebrand factor, type A domain"/>
    <property type="match status" value="1"/>
</dbReference>
<evidence type="ECO:0000256" key="5">
    <source>
        <dbReference type="SAM" id="SignalP"/>
    </source>
</evidence>
<dbReference type="InterPro" id="IPR036465">
    <property type="entry name" value="vWFA_dom_sf"/>
</dbReference>
<dbReference type="GO" id="GO:0005737">
    <property type="term" value="C:cytoplasm"/>
    <property type="evidence" value="ECO:0007669"/>
    <property type="project" value="TreeGrafter"/>
</dbReference>
<organism evidence="7">
    <name type="scientific">Oxyrrhis marina</name>
    <name type="common">Dinoflagellate</name>
    <dbReference type="NCBI Taxonomy" id="2969"/>
    <lineage>
        <taxon>Eukaryota</taxon>
        <taxon>Sar</taxon>
        <taxon>Alveolata</taxon>
        <taxon>Dinophyceae</taxon>
        <taxon>Oxyrrhinales</taxon>
        <taxon>Oxyrrhinaceae</taxon>
        <taxon>Oxyrrhis</taxon>
    </lineage>
</organism>
<gene>
    <name evidence="7" type="ORF">OMAR00294_LOCUS1572</name>
</gene>
<feature type="region of interest" description="Disordered" evidence="4">
    <location>
        <begin position="402"/>
        <end position="427"/>
    </location>
</feature>
<dbReference type="InterPro" id="IPR002035">
    <property type="entry name" value="VWF_A"/>
</dbReference>
<keyword evidence="3 5" id="KW-0732">Signal</keyword>
<feature type="domain" description="VWFA" evidence="6">
    <location>
        <begin position="154"/>
        <end position="350"/>
    </location>
</feature>
<dbReference type="CDD" id="cd00198">
    <property type="entry name" value="vWFA"/>
    <property type="match status" value="1"/>
</dbReference>
<dbReference type="EMBL" id="HBJB01001849">
    <property type="protein sequence ID" value="CAE0842000.1"/>
    <property type="molecule type" value="Transcribed_RNA"/>
</dbReference>
<dbReference type="InterPro" id="IPR052969">
    <property type="entry name" value="Thr-specific_kinase-like"/>
</dbReference>
<sequence length="476" mass="49136">MRVSLLQIALVASQQAGLLTAGDVDDNLNFDFYLGYNDRTHEGIEDQEANFVAPDLSDRILVKVQDSTGAHFPCADVTANAADTTATLSAGTNGLLYLFPTFDGLASAALTLTAVPPGGCSGQCVAASGQATGGGDEVTLVIAGASAEPPQALDVVFVIDTTGSMGDELSYLQKELSSVFDRVKEDNPQASIRIGLVLYRDHGDAYVTRTFGLSNSISDRAADLDKQNADGGGDFPEAMLEGMEAGMEMDWRAGNTARVMFVVADAPPKPGTYSKTIQAAKTARSKGIVVLGLAASGVDGTAEYLMRLFAAVTGGRHLFLTDDSGIGNSHQEPKIQCYQVTRLDSLLVRVLKSQLVGERVEASDGEIIREVGRQERGVCIIDITTTTTTTAAAVTTDATATDGATTAGSTTESAASTTGAATTGAGGTVVMDEVPDGVDISPSTGFSDESEMFAAGCPGIGGSLFGIVLVLTKALG</sequence>
<proteinExistence type="predicted"/>
<dbReference type="AlphaFoldDB" id="A0A7S4GNF8"/>
<dbReference type="PANTHER" id="PTHR47763:SF1">
    <property type="entry name" value="DUF659 DOMAIN-CONTAINING PROTEIN"/>
    <property type="match status" value="1"/>
</dbReference>
<dbReference type="GO" id="GO:0004674">
    <property type="term" value="F:protein serine/threonine kinase activity"/>
    <property type="evidence" value="ECO:0007669"/>
    <property type="project" value="TreeGrafter"/>
</dbReference>
<dbReference type="InterPro" id="IPR056861">
    <property type="entry name" value="HMCN1-like_VWA"/>
</dbReference>
<dbReference type="PANTHER" id="PTHR47763">
    <property type="entry name" value="ALPHA-PROTEIN KINASE VWKA"/>
    <property type="match status" value="1"/>
</dbReference>
<dbReference type="PROSITE" id="PS50234">
    <property type="entry name" value="VWFA"/>
    <property type="match status" value="1"/>
</dbReference>
<dbReference type="SUPFAM" id="SSF53300">
    <property type="entry name" value="vWA-like"/>
    <property type="match status" value="1"/>
</dbReference>
<evidence type="ECO:0000256" key="2">
    <source>
        <dbReference type="ARBA" id="ARBA00022525"/>
    </source>
</evidence>
<comment type="subcellular location">
    <subcellularLocation>
        <location evidence="1">Secreted</location>
    </subcellularLocation>
</comment>
<feature type="chain" id="PRO_5030761095" description="VWFA domain-containing protein" evidence="5">
    <location>
        <begin position="22"/>
        <end position="476"/>
    </location>
</feature>
<reference evidence="7" key="1">
    <citation type="submission" date="2021-01" db="EMBL/GenBank/DDBJ databases">
        <authorList>
            <person name="Corre E."/>
            <person name="Pelletier E."/>
            <person name="Niang G."/>
            <person name="Scheremetjew M."/>
            <person name="Finn R."/>
            <person name="Kale V."/>
            <person name="Holt S."/>
            <person name="Cochrane G."/>
            <person name="Meng A."/>
            <person name="Brown T."/>
            <person name="Cohen L."/>
        </authorList>
    </citation>
    <scope>NUCLEOTIDE SEQUENCE</scope>
    <source>
        <strain evidence="7">LB1974</strain>
    </source>
</reference>